<feature type="region of interest" description="Disordered" evidence="1">
    <location>
        <begin position="183"/>
        <end position="219"/>
    </location>
</feature>
<comment type="caution">
    <text evidence="2">The sequence shown here is derived from an EMBL/GenBank/DDBJ whole genome shotgun (WGS) entry which is preliminary data.</text>
</comment>
<gene>
    <name evidence="2" type="ORF">GAYE_SCF20G4083</name>
</gene>
<name>A0AAV9IFS5_9RHOD</name>
<keyword evidence="3" id="KW-1185">Reference proteome</keyword>
<reference evidence="2 3" key="1">
    <citation type="submission" date="2022-07" db="EMBL/GenBank/DDBJ databases">
        <title>Genome-wide signatures of adaptation to extreme environments.</title>
        <authorList>
            <person name="Cho C.H."/>
            <person name="Yoon H.S."/>
        </authorList>
    </citation>
    <scope>NUCLEOTIDE SEQUENCE [LARGE SCALE GENOMIC DNA]</scope>
    <source>
        <strain evidence="2 3">108.79 E11</strain>
    </source>
</reference>
<protein>
    <submittedName>
        <fullName evidence="2">Uncharacterized protein</fullName>
    </submittedName>
</protein>
<evidence type="ECO:0000313" key="2">
    <source>
        <dbReference type="EMBL" id="KAK4526169.1"/>
    </source>
</evidence>
<dbReference type="Proteomes" id="UP001300502">
    <property type="component" value="Unassembled WGS sequence"/>
</dbReference>
<organism evidence="2 3">
    <name type="scientific">Galdieria yellowstonensis</name>
    <dbReference type="NCBI Taxonomy" id="3028027"/>
    <lineage>
        <taxon>Eukaryota</taxon>
        <taxon>Rhodophyta</taxon>
        <taxon>Bangiophyceae</taxon>
        <taxon>Galdieriales</taxon>
        <taxon>Galdieriaceae</taxon>
        <taxon>Galdieria</taxon>
    </lineage>
</organism>
<proteinExistence type="predicted"/>
<evidence type="ECO:0000313" key="3">
    <source>
        <dbReference type="Proteomes" id="UP001300502"/>
    </source>
</evidence>
<feature type="compositionally biased region" description="Polar residues" evidence="1">
    <location>
        <begin position="190"/>
        <end position="206"/>
    </location>
</feature>
<dbReference type="EMBL" id="JANCYU010000037">
    <property type="protein sequence ID" value="KAK4526169.1"/>
    <property type="molecule type" value="Genomic_DNA"/>
</dbReference>
<evidence type="ECO:0000256" key="1">
    <source>
        <dbReference type="SAM" id="MobiDB-lite"/>
    </source>
</evidence>
<sequence length="300" mass="34678">MSTFLQASWNKEALETALLLGNWQSAIQMARNWKRQVTSRQEYAVCLCVEIQALFEMGREEEARYIAATCVTANGIGYENFSLFNTCVSLFLVSDAEGTLELAETALLRWYELETTRMKQGKGGGVFSVEQRKHLLQVLLFHVLLQRGLEGIERGRKCIQQVSGWDWVDRDWLEEMERELANRKEEMTRKASSAKDSSLRGDSSSTQDDHQWMTTTRTARATRYDEEEEEYMENAIETNEEESKNWIDSPLFRISVMSAFCLLLYVWKRKSRVTSHRSWVQSVKDILSMAFGLSYGRPGI</sequence>
<dbReference type="AlphaFoldDB" id="A0AAV9IFS5"/>
<accession>A0AAV9IFS5</accession>